<accession>A0A0S4L0U3</accession>
<evidence type="ECO:0000313" key="3">
    <source>
        <dbReference type="Proteomes" id="UP000204441"/>
    </source>
</evidence>
<organism evidence="2 3">
    <name type="scientific">Pseudomonas phage VCM</name>
    <dbReference type="NCBI Taxonomy" id="1729937"/>
    <lineage>
        <taxon>Viruses</taxon>
        <taxon>Duplodnaviria</taxon>
        <taxon>Heunggongvirae</taxon>
        <taxon>Uroviricota</taxon>
        <taxon>Caudoviricetes</taxon>
        <taxon>Vandenendeviridae</taxon>
        <taxon>Gorskivirinae</taxon>
        <taxon>Kremarvirus</taxon>
        <taxon>Kremarvirus VCM</taxon>
        <taxon>Otagovirus VCM</taxon>
    </lineage>
</organism>
<gene>
    <name evidence="2" type="ORF">VCM_00025</name>
</gene>
<dbReference type="EMBL" id="LN887844">
    <property type="protein sequence ID" value="CUR44244.1"/>
    <property type="molecule type" value="Genomic_DNA"/>
</dbReference>
<dbReference type="RefSeq" id="YP_009222623.1">
    <property type="nucleotide sequence ID" value="NC_029065.1"/>
</dbReference>
<feature type="region of interest" description="Disordered" evidence="1">
    <location>
        <begin position="1"/>
        <end position="51"/>
    </location>
</feature>
<dbReference type="Proteomes" id="UP000204441">
    <property type="component" value="Genome"/>
</dbReference>
<dbReference type="GeneID" id="26798995"/>
<evidence type="ECO:0000313" key="2">
    <source>
        <dbReference type="EMBL" id="CUR44244.1"/>
    </source>
</evidence>
<name>A0A0S4L0U3_9CAUD</name>
<dbReference type="KEGG" id="vg:26798995"/>
<sequence length="51" mass="6230">MRAMKAEEFGKSWEYDKAKREERKQDRKSRDRRKSGRSVWEAKPADIQDEE</sequence>
<feature type="compositionally biased region" description="Basic and acidic residues" evidence="1">
    <location>
        <begin position="1"/>
        <end position="29"/>
    </location>
</feature>
<keyword evidence="3" id="KW-1185">Reference proteome</keyword>
<proteinExistence type="predicted"/>
<protein>
    <submittedName>
        <fullName evidence="2">Uncharacterized protein</fullName>
    </submittedName>
</protein>
<reference evidence="3" key="1">
    <citation type="submission" date="2015-10" db="EMBL/GenBank/DDBJ databases">
        <authorList>
            <person name="Millard A."/>
        </authorList>
    </citation>
    <scope>NUCLEOTIDE SEQUENCE [LARGE SCALE GENOMIC DNA]</scope>
</reference>
<evidence type="ECO:0000256" key="1">
    <source>
        <dbReference type="SAM" id="MobiDB-lite"/>
    </source>
</evidence>